<keyword evidence="2" id="KW-0378">Hydrolase</keyword>
<organism evidence="5 6">
    <name type="scientific">Trichostrongylus colubriformis</name>
    <name type="common">Black scour worm</name>
    <dbReference type="NCBI Taxonomy" id="6319"/>
    <lineage>
        <taxon>Eukaryota</taxon>
        <taxon>Metazoa</taxon>
        <taxon>Ecdysozoa</taxon>
        <taxon>Nematoda</taxon>
        <taxon>Chromadorea</taxon>
        <taxon>Rhabditida</taxon>
        <taxon>Rhabditina</taxon>
        <taxon>Rhabditomorpha</taxon>
        <taxon>Strongyloidea</taxon>
        <taxon>Trichostrongylidae</taxon>
        <taxon>Trichostrongylus</taxon>
    </lineage>
</organism>
<dbReference type="PANTHER" id="PTHR10272">
    <property type="entry name" value="PLATELET-ACTIVATING FACTOR ACETYLHYDROLASE"/>
    <property type="match status" value="1"/>
</dbReference>
<evidence type="ECO:0000256" key="2">
    <source>
        <dbReference type="ARBA" id="ARBA00022801"/>
    </source>
</evidence>
<dbReference type="AlphaFoldDB" id="A0AAN8INM7"/>
<sequence>MKQSAGRLQFIYNWIIGETRILPLWQGKLAVISPLTTSSRPQKECFPVVIFSHGLSGCRHFYSTYCASLASNGFVVAAVEHSDYSACWTYKLIADSVSGRMKERHYPIRIVDGDDKRLYKIRNQQLNKRVSECVKALHVLEEITLGQLQGDNIAVGKEFDWSMFRGRMDLTRAFIAGHSFGGATSIAATAFSTDFQSAVVLDGWFYPLEPGHYERATQPTLFLNAGKWQSPENIGRIYKLRNISEKLIYTFTDAEHQNFTDFPFLFNSYIGKRMRLHGDIPPDVTMEAIVEMTVAFFCREQGQESREPRHLVDEKYSRFVVEGCPSHPMNPKPG</sequence>
<gene>
    <name evidence="5" type="ORF">GCK32_009694</name>
</gene>
<dbReference type="SUPFAM" id="SSF53474">
    <property type="entry name" value="alpha/beta-Hydrolases"/>
    <property type="match status" value="1"/>
</dbReference>
<dbReference type="GO" id="GO:0003847">
    <property type="term" value="F:1-alkyl-2-acetylglycerophosphocholine esterase activity"/>
    <property type="evidence" value="ECO:0007669"/>
    <property type="project" value="UniProtKB-EC"/>
</dbReference>
<accession>A0AAN8INM7</accession>
<dbReference type="GO" id="GO:0016042">
    <property type="term" value="P:lipid catabolic process"/>
    <property type="evidence" value="ECO:0007669"/>
    <property type="project" value="UniProtKB-KW"/>
</dbReference>
<dbReference type="EC" id="3.1.1.47" evidence="1"/>
<comment type="caution">
    <text evidence="5">The sequence shown here is derived from an EMBL/GenBank/DDBJ whole genome shotgun (WGS) entry which is preliminary data.</text>
</comment>
<evidence type="ECO:0000313" key="6">
    <source>
        <dbReference type="Proteomes" id="UP001331761"/>
    </source>
</evidence>
<proteinExistence type="predicted"/>
<evidence type="ECO:0000256" key="3">
    <source>
        <dbReference type="ARBA" id="ARBA00022963"/>
    </source>
</evidence>
<dbReference type="Proteomes" id="UP001331761">
    <property type="component" value="Unassembled WGS sequence"/>
</dbReference>
<name>A0AAN8INM7_TRICO</name>
<reference evidence="5 6" key="1">
    <citation type="submission" date="2019-10" db="EMBL/GenBank/DDBJ databases">
        <title>Assembly and Annotation for the nematode Trichostrongylus colubriformis.</title>
        <authorList>
            <person name="Martin J."/>
        </authorList>
    </citation>
    <scope>NUCLEOTIDE SEQUENCE [LARGE SCALE GENOMIC DNA]</scope>
    <source>
        <strain evidence="5">G859</strain>
        <tissue evidence="5">Whole worm</tissue>
    </source>
</reference>
<evidence type="ECO:0000256" key="1">
    <source>
        <dbReference type="ARBA" id="ARBA00013201"/>
    </source>
</evidence>
<protein>
    <recommendedName>
        <fullName evidence="1">1-alkyl-2-acetylglycerophosphocholine esterase</fullName>
        <ecNumber evidence="1">3.1.1.47</ecNumber>
    </recommendedName>
</protein>
<dbReference type="EMBL" id="WIXE01007796">
    <property type="protein sequence ID" value="KAK5980131.1"/>
    <property type="molecule type" value="Genomic_DNA"/>
</dbReference>
<dbReference type="PANTHER" id="PTHR10272:SF0">
    <property type="entry name" value="PLATELET-ACTIVATING FACTOR ACETYLHYDROLASE"/>
    <property type="match status" value="1"/>
</dbReference>
<evidence type="ECO:0000256" key="4">
    <source>
        <dbReference type="ARBA" id="ARBA00023098"/>
    </source>
</evidence>
<dbReference type="Gene3D" id="3.40.50.1820">
    <property type="entry name" value="alpha/beta hydrolase"/>
    <property type="match status" value="1"/>
</dbReference>
<dbReference type="Pfam" id="PF03403">
    <property type="entry name" value="PAF-AH_p_II"/>
    <property type="match status" value="1"/>
</dbReference>
<keyword evidence="6" id="KW-1185">Reference proteome</keyword>
<keyword evidence="3" id="KW-0442">Lipid degradation</keyword>
<dbReference type="InterPro" id="IPR029058">
    <property type="entry name" value="AB_hydrolase_fold"/>
</dbReference>
<keyword evidence="4" id="KW-0443">Lipid metabolism</keyword>
<evidence type="ECO:0000313" key="5">
    <source>
        <dbReference type="EMBL" id="KAK5980131.1"/>
    </source>
</evidence>